<accession>A0ABS0T2Y6</accession>
<protein>
    <submittedName>
        <fullName evidence="1">Uncharacterized protein</fullName>
    </submittedName>
</protein>
<gene>
    <name evidence="1" type="ORF">I4Q42_20340</name>
</gene>
<reference evidence="1 2" key="1">
    <citation type="submission" date="2020-11" db="EMBL/GenBank/DDBJ databases">
        <title>genome sequence of strain KACC 18849.</title>
        <authorList>
            <person name="Gao J."/>
            <person name="Zhang X."/>
        </authorList>
    </citation>
    <scope>NUCLEOTIDE SEQUENCE [LARGE SCALE GENOMIC DNA]</scope>
    <source>
        <strain evidence="1 2">KACC 18849</strain>
    </source>
</reference>
<organism evidence="1 2">
    <name type="scientific">Caulobacter hibisci</name>
    <dbReference type="NCBI Taxonomy" id="2035993"/>
    <lineage>
        <taxon>Bacteria</taxon>
        <taxon>Pseudomonadati</taxon>
        <taxon>Pseudomonadota</taxon>
        <taxon>Alphaproteobacteria</taxon>
        <taxon>Caulobacterales</taxon>
        <taxon>Caulobacteraceae</taxon>
        <taxon>Caulobacter</taxon>
    </lineage>
</organism>
<evidence type="ECO:0000313" key="2">
    <source>
        <dbReference type="Proteomes" id="UP000639859"/>
    </source>
</evidence>
<evidence type="ECO:0000313" key="1">
    <source>
        <dbReference type="EMBL" id="MBI1686024.1"/>
    </source>
</evidence>
<dbReference type="EMBL" id="JADWOX010000017">
    <property type="protein sequence ID" value="MBI1686024.1"/>
    <property type="molecule type" value="Genomic_DNA"/>
</dbReference>
<proteinExistence type="predicted"/>
<keyword evidence="2" id="KW-1185">Reference proteome</keyword>
<dbReference type="Proteomes" id="UP000639859">
    <property type="component" value="Unassembled WGS sequence"/>
</dbReference>
<sequence>MTRVGRWILAALAIAVLAGVAYIRWSPSVAQDVCLDGGGRWLDGACVDRRPGG</sequence>
<name>A0ABS0T2Y6_9CAUL</name>
<dbReference type="RefSeq" id="WP_198577923.1">
    <property type="nucleotide sequence ID" value="NZ_JADWOX010000017.1"/>
</dbReference>
<comment type="caution">
    <text evidence="1">The sequence shown here is derived from an EMBL/GenBank/DDBJ whole genome shotgun (WGS) entry which is preliminary data.</text>
</comment>